<proteinExistence type="predicted"/>
<sequence>MVSVYGSVTSRRASGSLDAVRIASEYVATEPPETQRCENERSTRSVSHSSPVPSSTDRRYS</sequence>
<accession>A0A916LEL8</accession>
<evidence type="ECO:0000256" key="1">
    <source>
        <dbReference type="SAM" id="MobiDB-lite"/>
    </source>
</evidence>
<feature type="compositionally biased region" description="Low complexity" evidence="1">
    <location>
        <begin position="44"/>
        <end position="55"/>
    </location>
</feature>
<gene>
    <name evidence="2" type="ORF">ERS007739_04283</name>
</gene>
<organism evidence="2 3">
    <name type="scientific">Mycobacterium tuberculosis</name>
    <dbReference type="NCBI Taxonomy" id="1773"/>
    <lineage>
        <taxon>Bacteria</taxon>
        <taxon>Bacillati</taxon>
        <taxon>Actinomycetota</taxon>
        <taxon>Actinomycetes</taxon>
        <taxon>Mycobacteriales</taxon>
        <taxon>Mycobacteriaceae</taxon>
        <taxon>Mycobacterium</taxon>
        <taxon>Mycobacterium tuberculosis complex</taxon>
    </lineage>
</organism>
<dbReference type="Proteomes" id="UP000039021">
    <property type="component" value="Unassembled WGS sequence"/>
</dbReference>
<name>A0A916LEL8_MYCTX</name>
<evidence type="ECO:0000313" key="3">
    <source>
        <dbReference type="Proteomes" id="UP000039021"/>
    </source>
</evidence>
<protein>
    <submittedName>
        <fullName evidence="2">Uncharacterized protein</fullName>
    </submittedName>
</protein>
<dbReference type="EMBL" id="CSBK01002566">
    <property type="protein sequence ID" value="COZ96347.1"/>
    <property type="molecule type" value="Genomic_DNA"/>
</dbReference>
<feature type="compositionally biased region" description="Basic and acidic residues" evidence="1">
    <location>
        <begin position="33"/>
        <end position="43"/>
    </location>
</feature>
<evidence type="ECO:0000313" key="2">
    <source>
        <dbReference type="EMBL" id="COZ96347.1"/>
    </source>
</evidence>
<feature type="region of interest" description="Disordered" evidence="1">
    <location>
        <begin position="29"/>
        <end position="61"/>
    </location>
</feature>
<comment type="caution">
    <text evidence="2">The sequence shown here is derived from an EMBL/GenBank/DDBJ whole genome shotgun (WGS) entry which is preliminary data.</text>
</comment>
<dbReference type="AlphaFoldDB" id="A0A916LEL8"/>
<reference evidence="3" key="1">
    <citation type="submission" date="2015-03" db="EMBL/GenBank/DDBJ databases">
        <authorList>
            <consortium name="Pathogen Informatics"/>
        </authorList>
    </citation>
    <scope>NUCLEOTIDE SEQUENCE [LARGE SCALE GENOMIC DNA]</scope>
    <source>
        <strain evidence="3">N09902308</strain>
    </source>
</reference>